<accession>W9UZH2</accession>
<organism evidence="5 6">
    <name type="scientific">Nitrincola nitratireducens</name>
    <dbReference type="NCBI Taxonomy" id="1229521"/>
    <lineage>
        <taxon>Bacteria</taxon>
        <taxon>Pseudomonadati</taxon>
        <taxon>Pseudomonadota</taxon>
        <taxon>Gammaproteobacteria</taxon>
        <taxon>Oceanospirillales</taxon>
        <taxon>Oceanospirillaceae</taxon>
        <taxon>Nitrincola</taxon>
    </lineage>
</organism>
<dbReference type="RefSeq" id="WP_337588589.1">
    <property type="nucleotide sequence ID" value="NZ_AONB01000002.1"/>
</dbReference>
<dbReference type="PANTHER" id="PTHR42789">
    <property type="entry name" value="D-ISOMER SPECIFIC 2-HYDROXYACID DEHYDROGENASE FAMILY PROTEIN (AFU_ORTHOLOGUE AFUA_6G10090)"/>
    <property type="match status" value="1"/>
</dbReference>
<evidence type="ECO:0000256" key="3">
    <source>
        <dbReference type="ARBA" id="ARBA00023027"/>
    </source>
</evidence>
<sequence length="107" mass="12118">MKIAVLDDYQNVVKSLDCFKLLEGHEVQVFNETYTDVDTLAEQLVDFEALVLIRERTVICQALLAKLPKLKLISQTGKVSNHIDLSSVMTMGWLLQRASARPSRLRS</sequence>
<keyword evidence="3" id="KW-0520">NAD</keyword>
<evidence type="ECO:0000256" key="2">
    <source>
        <dbReference type="ARBA" id="ARBA00023002"/>
    </source>
</evidence>
<evidence type="ECO:0000259" key="4">
    <source>
        <dbReference type="Pfam" id="PF00389"/>
    </source>
</evidence>
<dbReference type="Gene3D" id="3.40.50.720">
    <property type="entry name" value="NAD(P)-binding Rossmann-like Domain"/>
    <property type="match status" value="1"/>
</dbReference>
<proteinExistence type="inferred from homology"/>
<dbReference type="PATRIC" id="fig|1229521.3.peg.719"/>
<reference evidence="6" key="1">
    <citation type="submission" date="2012-11" db="EMBL/GenBank/DDBJ databases">
        <authorList>
            <person name="Singh A."/>
            <person name="Pinnaka A.K."/>
            <person name="Vaidya B."/>
        </authorList>
    </citation>
    <scope>NUCLEOTIDE SEQUENCE [LARGE SCALE GENOMIC DNA]</scope>
    <source>
        <strain evidence="6">AK23</strain>
    </source>
</reference>
<dbReference type="SUPFAM" id="SSF52283">
    <property type="entry name" value="Formate/glycerate dehydrogenase catalytic domain-like"/>
    <property type="match status" value="1"/>
</dbReference>
<keyword evidence="2" id="KW-0560">Oxidoreductase</keyword>
<dbReference type="Proteomes" id="UP000019464">
    <property type="component" value="Unassembled WGS sequence"/>
</dbReference>
<feature type="domain" description="D-isomer specific 2-hydroxyacid dehydrogenase catalytic" evidence="4">
    <location>
        <begin position="11"/>
        <end position="89"/>
    </location>
</feature>
<name>W9UZH2_9GAMM</name>
<evidence type="ECO:0000313" key="5">
    <source>
        <dbReference type="EMBL" id="EXJ12459.1"/>
    </source>
</evidence>
<dbReference type="GO" id="GO:0051287">
    <property type="term" value="F:NAD binding"/>
    <property type="evidence" value="ECO:0007669"/>
    <property type="project" value="InterPro"/>
</dbReference>
<dbReference type="EMBL" id="AONB01000002">
    <property type="protein sequence ID" value="EXJ12459.1"/>
    <property type="molecule type" value="Genomic_DNA"/>
</dbReference>
<dbReference type="STRING" id="1229521.D791_00704"/>
<evidence type="ECO:0000256" key="1">
    <source>
        <dbReference type="ARBA" id="ARBA00005854"/>
    </source>
</evidence>
<gene>
    <name evidence="5" type="ORF">D791_00704</name>
</gene>
<comment type="caution">
    <text evidence="5">The sequence shown here is derived from an EMBL/GenBank/DDBJ whole genome shotgun (WGS) entry which is preliminary data.</text>
</comment>
<dbReference type="AlphaFoldDB" id="W9UZH2"/>
<evidence type="ECO:0000313" key="6">
    <source>
        <dbReference type="Proteomes" id="UP000019464"/>
    </source>
</evidence>
<keyword evidence="6" id="KW-1185">Reference proteome</keyword>
<dbReference type="Pfam" id="PF00389">
    <property type="entry name" value="2-Hacid_dh"/>
    <property type="match status" value="1"/>
</dbReference>
<dbReference type="InterPro" id="IPR006139">
    <property type="entry name" value="D-isomer_2_OHA_DH_cat_dom"/>
</dbReference>
<reference evidence="5 6" key="2">
    <citation type="journal article" date="2015" name="Syst. Appl. Microbiol.">
        <title>Nitrincola nitratireducens sp. nov. isolated from a haloalkaline crater lake.</title>
        <authorList>
            <person name="Singh A."/>
            <person name="Vaidya B."/>
            <person name="Tanuku N.R."/>
            <person name="Pinnaka A.K."/>
        </authorList>
    </citation>
    <scope>NUCLEOTIDE SEQUENCE [LARGE SCALE GENOMIC DNA]</scope>
    <source>
        <strain evidence="5 6">AK23</strain>
    </source>
</reference>
<dbReference type="GO" id="GO:0016616">
    <property type="term" value="F:oxidoreductase activity, acting on the CH-OH group of donors, NAD or NADP as acceptor"/>
    <property type="evidence" value="ECO:0007669"/>
    <property type="project" value="InterPro"/>
</dbReference>
<dbReference type="PANTHER" id="PTHR42789:SF1">
    <property type="entry name" value="D-ISOMER SPECIFIC 2-HYDROXYACID DEHYDROGENASE FAMILY PROTEIN (AFU_ORTHOLOGUE AFUA_6G10090)"/>
    <property type="match status" value="1"/>
</dbReference>
<protein>
    <submittedName>
        <fullName evidence="5">D-isomer specific 2-hydroxyacid dehydrogenase, catalytic domain protein</fullName>
    </submittedName>
</protein>
<comment type="similarity">
    <text evidence="1">Belongs to the D-isomer specific 2-hydroxyacid dehydrogenase family.</text>
</comment>
<dbReference type="InterPro" id="IPR050857">
    <property type="entry name" value="D-2-hydroxyacid_DH"/>
</dbReference>